<evidence type="ECO:0000256" key="7">
    <source>
        <dbReference type="ARBA" id="ARBA00023136"/>
    </source>
</evidence>
<dbReference type="SUPFAM" id="SSF47616">
    <property type="entry name" value="GST C-terminal domain-like"/>
    <property type="match status" value="1"/>
</dbReference>
<proteinExistence type="inferred from homology"/>
<sequence length="305" mass="35118">MKRQREDPKLDINLSLKCAGLNIPTMDPHCMAVLTYFKFIGVKPGRIDNRPSTKQPYFAYEDISNDKQTKTIEGTRKIIDYVRSQQPPSKYDLDVGLKAKQRSKHIATTSYILDIMMPCVLYIMWCDGKNYQQTTKPSYKEGLPILRGWYEPYAMHLRVRKQIFDMFGTEVTKEDIYKSLLNGLLMLDALVSVDKNFMILNTPTSLDAYAYGVLSCLAYPNYKDQSINSILSKFPKLVAYCQMITKTYFEPDAIKQDNQFKEAKTLNDIKLQLALERDQKTKSYVFLAASVAALSLPMLLRVFLK</sequence>
<evidence type="ECO:0000256" key="1">
    <source>
        <dbReference type="ARBA" id="ARBA00004294"/>
    </source>
</evidence>
<dbReference type="InterPro" id="IPR019564">
    <property type="entry name" value="Sam37/metaxin_N"/>
</dbReference>
<evidence type="ECO:0000256" key="5">
    <source>
        <dbReference type="ARBA" id="ARBA00022927"/>
    </source>
</evidence>
<keyword evidence="8" id="KW-1133">Transmembrane helix</keyword>
<feature type="transmembrane region" description="Helical" evidence="8">
    <location>
        <begin position="284"/>
        <end position="304"/>
    </location>
</feature>
<comment type="similarity">
    <text evidence="2">Belongs to the metaxin family.</text>
</comment>
<feature type="domain" description="Mitochondrial outer membrane transport complex Sam37/metaxin N-terminal" evidence="9">
    <location>
        <begin position="30"/>
        <end position="155"/>
    </location>
</feature>
<keyword evidence="7 8" id="KW-0472">Membrane</keyword>
<dbReference type="Pfam" id="PF17171">
    <property type="entry name" value="GST_C_6"/>
    <property type="match status" value="1"/>
</dbReference>
<evidence type="ECO:0000313" key="11">
    <source>
        <dbReference type="EMBL" id="KAL0483260.1"/>
    </source>
</evidence>
<evidence type="ECO:0000313" key="12">
    <source>
        <dbReference type="Proteomes" id="UP001431209"/>
    </source>
</evidence>
<comment type="caution">
    <text evidence="11">The sequence shown here is derived from an EMBL/GenBank/DDBJ whole genome shotgun (WGS) entry which is preliminary data.</text>
</comment>
<evidence type="ECO:0000256" key="8">
    <source>
        <dbReference type="SAM" id="Phobius"/>
    </source>
</evidence>
<dbReference type="GO" id="GO:0001401">
    <property type="term" value="C:SAM complex"/>
    <property type="evidence" value="ECO:0007669"/>
    <property type="project" value="InterPro"/>
</dbReference>
<dbReference type="GO" id="GO:0015031">
    <property type="term" value="P:protein transport"/>
    <property type="evidence" value="ECO:0007669"/>
    <property type="project" value="UniProtKB-KW"/>
</dbReference>
<evidence type="ECO:0000259" key="10">
    <source>
        <dbReference type="Pfam" id="PF17171"/>
    </source>
</evidence>
<dbReference type="AlphaFoldDB" id="A0AAW2Z1E0"/>
<feature type="domain" description="Metaxin glutathione S-transferase" evidence="10">
    <location>
        <begin position="194"/>
        <end position="244"/>
    </location>
</feature>
<organism evidence="11 12">
    <name type="scientific">Acrasis kona</name>
    <dbReference type="NCBI Taxonomy" id="1008807"/>
    <lineage>
        <taxon>Eukaryota</taxon>
        <taxon>Discoba</taxon>
        <taxon>Heterolobosea</taxon>
        <taxon>Tetramitia</taxon>
        <taxon>Eutetramitia</taxon>
        <taxon>Acrasidae</taxon>
        <taxon>Acrasis</taxon>
    </lineage>
</organism>
<evidence type="ECO:0000259" key="9">
    <source>
        <dbReference type="Pfam" id="PF10568"/>
    </source>
</evidence>
<name>A0AAW2Z1E0_9EUKA</name>
<comment type="subcellular location">
    <subcellularLocation>
        <location evidence="1">Mitochondrion outer membrane</location>
    </subcellularLocation>
</comment>
<keyword evidence="3" id="KW-0813">Transport</keyword>
<keyword evidence="5" id="KW-0653">Protein transport</keyword>
<dbReference type="Proteomes" id="UP001431209">
    <property type="component" value="Unassembled WGS sequence"/>
</dbReference>
<dbReference type="Pfam" id="PF10568">
    <property type="entry name" value="Tom37"/>
    <property type="match status" value="1"/>
</dbReference>
<keyword evidence="4" id="KW-1000">Mitochondrion outer membrane</keyword>
<dbReference type="InterPro" id="IPR036282">
    <property type="entry name" value="Glutathione-S-Trfase_C_sf"/>
</dbReference>
<keyword evidence="8" id="KW-0812">Transmembrane</keyword>
<gene>
    <name evidence="11" type="ORF">AKO1_011523</name>
</gene>
<evidence type="ECO:0000256" key="4">
    <source>
        <dbReference type="ARBA" id="ARBA00022787"/>
    </source>
</evidence>
<reference evidence="11 12" key="1">
    <citation type="submission" date="2024-03" db="EMBL/GenBank/DDBJ databases">
        <title>The Acrasis kona genome and developmental transcriptomes reveal deep origins of eukaryotic multicellular pathways.</title>
        <authorList>
            <person name="Sheikh S."/>
            <person name="Fu C.-J."/>
            <person name="Brown M.W."/>
            <person name="Baldauf S.L."/>
        </authorList>
    </citation>
    <scope>NUCLEOTIDE SEQUENCE [LARGE SCALE GENOMIC DNA]</scope>
    <source>
        <strain evidence="11 12">ATCC MYA-3509</strain>
    </source>
</reference>
<keyword evidence="6" id="KW-0496">Mitochondrion</keyword>
<protein>
    <submittedName>
        <fullName evidence="11">Metaxin</fullName>
    </submittedName>
</protein>
<dbReference type="InterPro" id="IPR033468">
    <property type="entry name" value="Metaxin_GST"/>
</dbReference>
<dbReference type="EMBL" id="JAOPGA020000946">
    <property type="protein sequence ID" value="KAL0483260.1"/>
    <property type="molecule type" value="Genomic_DNA"/>
</dbReference>
<dbReference type="InterPro" id="IPR050931">
    <property type="entry name" value="Mito_Protein_Transport_Metaxin"/>
</dbReference>
<dbReference type="PANTHER" id="PTHR12289">
    <property type="entry name" value="METAXIN RELATED"/>
    <property type="match status" value="1"/>
</dbReference>
<evidence type="ECO:0000256" key="6">
    <source>
        <dbReference type="ARBA" id="ARBA00023128"/>
    </source>
</evidence>
<accession>A0AAW2Z1E0</accession>
<keyword evidence="12" id="KW-1185">Reference proteome</keyword>
<evidence type="ECO:0000256" key="2">
    <source>
        <dbReference type="ARBA" id="ARBA00009170"/>
    </source>
</evidence>
<evidence type="ECO:0000256" key="3">
    <source>
        <dbReference type="ARBA" id="ARBA00022448"/>
    </source>
</evidence>
<dbReference type="PANTHER" id="PTHR12289:SF41">
    <property type="entry name" value="FAILED AXON CONNECTIONS-RELATED"/>
    <property type="match status" value="1"/>
</dbReference>